<keyword evidence="2" id="KW-1185">Reference proteome</keyword>
<evidence type="ECO:0000313" key="2">
    <source>
        <dbReference type="Proteomes" id="UP000002534"/>
    </source>
</evidence>
<dbReference type="Gene3D" id="3.40.190.10">
    <property type="entry name" value="Periplasmic binding protein-like II"/>
    <property type="match status" value="2"/>
</dbReference>
<proteinExistence type="predicted"/>
<dbReference type="eggNOG" id="COG3221">
    <property type="taxonomic scope" value="Bacteria"/>
</dbReference>
<dbReference type="RefSeq" id="WP_011340734.1">
    <property type="nucleotide sequence ID" value="NC_007498.2"/>
</dbReference>
<dbReference type="STRING" id="338963.Pcar_1014"/>
<dbReference type="Proteomes" id="UP000002534">
    <property type="component" value="Chromosome"/>
</dbReference>
<gene>
    <name evidence="1" type="ordered locus">Pcar_1014</name>
</gene>
<name>Q3A5U2_SYNC1</name>
<dbReference type="AlphaFoldDB" id="Q3A5U2"/>
<dbReference type="EMBL" id="CP000142">
    <property type="protein sequence ID" value="ABA88265.1"/>
    <property type="molecule type" value="Genomic_DNA"/>
</dbReference>
<sequence>MFSQVNENDARAAIKVWIMTVAKDKNIPVDPDPHIQHSVDDLIQFGQNNAVDGFGLTTPEFPHLNRKIKIDRLALGVHKGKITEEYLILVRQDSGIKRVEQLRGRSINLLSSPRMSLALLWLDTILLESRQGQASIFFGTITRSSRPAQVTLPVFFGKTDACVISRTTFELMGELNPQLKHQLKILAASPAVIPTGFAFRAKRYDPIDSRIIEAMEQLGNTPAGRQILALTQSEHIKSCPVSCLNESLQLLNRYQRLCRTNGIKPSTTYP</sequence>
<dbReference type="SUPFAM" id="SSF53850">
    <property type="entry name" value="Periplasmic binding protein-like II"/>
    <property type="match status" value="1"/>
</dbReference>
<dbReference type="KEGG" id="pca:Pcar_1014"/>
<evidence type="ECO:0000313" key="1">
    <source>
        <dbReference type="EMBL" id="ABA88265.1"/>
    </source>
</evidence>
<accession>Q3A5U2</accession>
<reference evidence="1 2" key="2">
    <citation type="journal article" date="2012" name="BMC Genomics">
        <title>The genome of Pelobacter carbinolicus reveals surprising metabolic capabilities and physiological features.</title>
        <authorList>
            <person name="Aklujkar M."/>
            <person name="Haveman S.A."/>
            <person name="Didonato R.Jr."/>
            <person name="Chertkov O."/>
            <person name="Han C.S."/>
            <person name="Land M.L."/>
            <person name="Brown P."/>
            <person name="Lovley D.R."/>
        </authorList>
    </citation>
    <scope>NUCLEOTIDE SEQUENCE [LARGE SCALE GENOMIC DNA]</scope>
    <source>
        <strain evidence="2">DSM 2380 / NBRC 103641 / GraBd1</strain>
    </source>
</reference>
<organism evidence="1 2">
    <name type="scientific">Syntrophotalea carbinolica (strain DSM 2380 / NBRC 103641 / GraBd1)</name>
    <name type="common">Pelobacter carbinolicus</name>
    <dbReference type="NCBI Taxonomy" id="338963"/>
    <lineage>
        <taxon>Bacteria</taxon>
        <taxon>Pseudomonadati</taxon>
        <taxon>Thermodesulfobacteriota</taxon>
        <taxon>Desulfuromonadia</taxon>
        <taxon>Desulfuromonadales</taxon>
        <taxon>Syntrophotaleaceae</taxon>
        <taxon>Syntrophotalea</taxon>
    </lineage>
</organism>
<reference evidence="2" key="1">
    <citation type="submission" date="2005-10" db="EMBL/GenBank/DDBJ databases">
        <title>Complete sequence of Pelobacter carbinolicus DSM 2380.</title>
        <authorList>
            <person name="Copeland A."/>
            <person name="Lucas S."/>
            <person name="Lapidus A."/>
            <person name="Barry K."/>
            <person name="Detter J.C."/>
            <person name="Glavina T."/>
            <person name="Hammon N."/>
            <person name="Israni S."/>
            <person name="Pitluck S."/>
            <person name="Chertkov O."/>
            <person name="Schmutz J."/>
            <person name="Larimer F."/>
            <person name="Land M."/>
            <person name="Kyrpides N."/>
            <person name="Ivanova N."/>
            <person name="Richardson P."/>
        </authorList>
    </citation>
    <scope>NUCLEOTIDE SEQUENCE [LARGE SCALE GENOMIC DNA]</scope>
    <source>
        <strain evidence="2">DSM 2380 / NBRC 103641 / GraBd1</strain>
    </source>
</reference>
<dbReference type="OrthoDB" id="5343002at2"/>
<protein>
    <submittedName>
        <fullName evidence="1">ABC transporter, periplasmic substrate-binding protein</fullName>
    </submittedName>
</protein>
<dbReference type="HOGENOM" id="CLU_076872_0_0_7"/>
<dbReference type="Pfam" id="PF12974">
    <property type="entry name" value="Phosphonate-bd"/>
    <property type="match status" value="1"/>
</dbReference>